<organism evidence="1 2">
    <name type="scientific">Desulfurispira natronophila</name>
    <dbReference type="NCBI Taxonomy" id="682562"/>
    <lineage>
        <taxon>Bacteria</taxon>
        <taxon>Pseudomonadati</taxon>
        <taxon>Chrysiogenota</taxon>
        <taxon>Chrysiogenia</taxon>
        <taxon>Chrysiogenales</taxon>
        <taxon>Chrysiogenaceae</taxon>
        <taxon>Desulfurispira</taxon>
    </lineage>
</organism>
<protein>
    <recommendedName>
        <fullName evidence="3">Cation transporter</fullName>
    </recommendedName>
</protein>
<evidence type="ECO:0000313" key="1">
    <source>
        <dbReference type="EMBL" id="MBB5021516.1"/>
    </source>
</evidence>
<evidence type="ECO:0008006" key="3">
    <source>
        <dbReference type="Google" id="ProtNLM"/>
    </source>
</evidence>
<accession>A0A7W7Y3P5</accession>
<dbReference type="RefSeq" id="WP_183730359.1">
    <property type="nucleotide sequence ID" value="NZ_JACHID010000004.1"/>
</dbReference>
<reference evidence="1 2" key="1">
    <citation type="submission" date="2020-08" db="EMBL/GenBank/DDBJ databases">
        <title>Genomic Encyclopedia of Type Strains, Phase IV (KMG-IV): sequencing the most valuable type-strain genomes for metagenomic binning, comparative biology and taxonomic classification.</title>
        <authorList>
            <person name="Goeker M."/>
        </authorList>
    </citation>
    <scope>NUCLEOTIDE SEQUENCE [LARGE SCALE GENOMIC DNA]</scope>
    <source>
        <strain evidence="1 2">DSM 22071</strain>
    </source>
</reference>
<dbReference type="Proteomes" id="UP000528322">
    <property type="component" value="Unassembled WGS sequence"/>
</dbReference>
<gene>
    <name evidence="1" type="ORF">HNR37_000828</name>
</gene>
<evidence type="ECO:0000313" key="2">
    <source>
        <dbReference type="Proteomes" id="UP000528322"/>
    </source>
</evidence>
<name>A0A7W7Y3P5_9BACT</name>
<proteinExistence type="predicted"/>
<dbReference type="Pfam" id="PF19991">
    <property type="entry name" value="HMA_2"/>
    <property type="match status" value="1"/>
</dbReference>
<dbReference type="AlphaFoldDB" id="A0A7W7Y3P5"/>
<sequence length="106" mass="12190">MNQVPLQQKRELAELLSIVRVAHHIPGRIRLKINGRLPGWLERDTAEMHERLRALPSVTHIKINPVAGSATITYRNSEAIYRCFENLRQGNCEPLLEYLHQEAVLS</sequence>
<comment type="caution">
    <text evidence="1">The sequence shown here is derived from an EMBL/GenBank/DDBJ whole genome shotgun (WGS) entry which is preliminary data.</text>
</comment>
<dbReference type="EMBL" id="JACHID010000004">
    <property type="protein sequence ID" value="MBB5021516.1"/>
    <property type="molecule type" value="Genomic_DNA"/>
</dbReference>
<keyword evidence="2" id="KW-1185">Reference proteome</keyword>